<dbReference type="InterPro" id="IPR006439">
    <property type="entry name" value="HAD-SF_hydro_IA"/>
</dbReference>
<dbReference type="SUPFAM" id="SSF56784">
    <property type="entry name" value="HAD-like"/>
    <property type="match status" value="1"/>
</dbReference>
<reference evidence="5 6" key="1">
    <citation type="submission" date="2018-01" db="EMBL/GenBank/DDBJ databases">
        <title>Draft genome sequences of six Vibrio diazotrophicus strains isolated from deep-sea sediments of the Baltic Sea.</title>
        <authorList>
            <person name="Castillo D."/>
            <person name="Vandieken V."/>
            <person name="Chiang O."/>
            <person name="Middelboe M."/>
        </authorList>
    </citation>
    <scope>NUCLEOTIDE SEQUENCE [LARGE SCALE GENOMIC DNA]</scope>
    <source>
        <strain evidence="5 6">60.27F</strain>
    </source>
</reference>
<dbReference type="InterPro" id="IPR051400">
    <property type="entry name" value="HAD-like_hydrolase"/>
</dbReference>
<name>A0A2J8I582_VIBDI</name>
<dbReference type="OrthoDB" id="5623813at2"/>
<evidence type="ECO:0000313" key="5">
    <source>
        <dbReference type="EMBL" id="PNI05670.1"/>
    </source>
</evidence>
<evidence type="ECO:0000256" key="2">
    <source>
        <dbReference type="ARBA" id="ARBA00022723"/>
    </source>
</evidence>
<evidence type="ECO:0000256" key="4">
    <source>
        <dbReference type="ARBA" id="ARBA00022842"/>
    </source>
</evidence>
<dbReference type="GO" id="GO:0046872">
    <property type="term" value="F:metal ion binding"/>
    <property type="evidence" value="ECO:0007669"/>
    <property type="project" value="UniProtKB-KW"/>
</dbReference>
<dbReference type="Gene3D" id="3.40.50.1000">
    <property type="entry name" value="HAD superfamily/HAD-like"/>
    <property type="match status" value="1"/>
</dbReference>
<dbReference type="SFLD" id="SFLDS00003">
    <property type="entry name" value="Haloacid_Dehalogenase"/>
    <property type="match status" value="1"/>
</dbReference>
<evidence type="ECO:0000256" key="3">
    <source>
        <dbReference type="ARBA" id="ARBA00022801"/>
    </source>
</evidence>
<dbReference type="PANTHER" id="PTHR46470">
    <property type="entry name" value="N-ACYLNEURAMINATE-9-PHOSPHATASE"/>
    <property type="match status" value="1"/>
</dbReference>
<organism evidence="5 6">
    <name type="scientific">Vibrio diazotrophicus</name>
    <dbReference type="NCBI Taxonomy" id="685"/>
    <lineage>
        <taxon>Bacteria</taxon>
        <taxon>Pseudomonadati</taxon>
        <taxon>Pseudomonadota</taxon>
        <taxon>Gammaproteobacteria</taxon>
        <taxon>Vibrionales</taxon>
        <taxon>Vibrionaceae</taxon>
        <taxon>Vibrio</taxon>
    </lineage>
</organism>
<dbReference type="NCBIfam" id="TIGR01549">
    <property type="entry name" value="HAD-SF-IA-v1"/>
    <property type="match status" value="1"/>
</dbReference>
<dbReference type="InterPro" id="IPR023214">
    <property type="entry name" value="HAD_sf"/>
</dbReference>
<comment type="caution">
    <text evidence="5">The sequence shown here is derived from an EMBL/GenBank/DDBJ whole genome shotgun (WGS) entry which is preliminary data.</text>
</comment>
<dbReference type="InterPro" id="IPR036412">
    <property type="entry name" value="HAD-like_sf"/>
</dbReference>
<proteinExistence type="predicted"/>
<dbReference type="Pfam" id="PF13419">
    <property type="entry name" value="HAD_2"/>
    <property type="match status" value="1"/>
</dbReference>
<sequence>MIKAIYFDLDNTLVNRDASIDRFVSCFVQRFSSDLSRINALQVGDIIKKQDNGGYLSDNSPYSHIFEAVGAELSVQLPWKNKRSAQELSQYWQHNFPRCAVEMNGAANLLNYLSYRKYHLGVISNGADLSRRVTINATSFSHLFSQVVSSDGFGVSKPDPLIFTDTTRQAGFETNECVYVGDHPVKDALGAINAGMTAVWLAGFHENIDLPQNVLTVNSLAEVLDVLSL</sequence>
<accession>A0A2J8I582</accession>
<dbReference type="InterPro" id="IPR041492">
    <property type="entry name" value="HAD_2"/>
</dbReference>
<dbReference type="RefSeq" id="WP_102965723.1">
    <property type="nucleotide sequence ID" value="NZ_JAPWHJ010000015.1"/>
</dbReference>
<keyword evidence="4" id="KW-0460">Magnesium</keyword>
<dbReference type="EMBL" id="POSK01000003">
    <property type="protein sequence ID" value="PNI05670.1"/>
    <property type="molecule type" value="Genomic_DNA"/>
</dbReference>
<gene>
    <name evidence="5" type="ORF">C1N32_06115</name>
</gene>
<dbReference type="GO" id="GO:0016791">
    <property type="term" value="F:phosphatase activity"/>
    <property type="evidence" value="ECO:0007669"/>
    <property type="project" value="TreeGrafter"/>
</dbReference>
<dbReference type="PANTHER" id="PTHR46470:SF2">
    <property type="entry name" value="GLYCERALDEHYDE 3-PHOSPHATE PHOSPHATASE"/>
    <property type="match status" value="1"/>
</dbReference>
<evidence type="ECO:0000313" key="6">
    <source>
        <dbReference type="Proteomes" id="UP000236449"/>
    </source>
</evidence>
<comment type="cofactor">
    <cofactor evidence="1">
        <name>Mg(2+)</name>
        <dbReference type="ChEBI" id="CHEBI:18420"/>
    </cofactor>
</comment>
<keyword evidence="2" id="KW-0479">Metal-binding</keyword>
<evidence type="ECO:0000256" key="1">
    <source>
        <dbReference type="ARBA" id="ARBA00001946"/>
    </source>
</evidence>
<dbReference type="AlphaFoldDB" id="A0A2J8I582"/>
<protein>
    <submittedName>
        <fullName evidence="5">HAD family hydrolase</fullName>
    </submittedName>
</protein>
<keyword evidence="3 5" id="KW-0378">Hydrolase</keyword>
<dbReference type="Proteomes" id="UP000236449">
    <property type="component" value="Unassembled WGS sequence"/>
</dbReference>
<dbReference type="PRINTS" id="PR00413">
    <property type="entry name" value="HADHALOGNASE"/>
</dbReference>
<dbReference type="GO" id="GO:0044281">
    <property type="term" value="P:small molecule metabolic process"/>
    <property type="evidence" value="ECO:0007669"/>
    <property type="project" value="UniProtKB-ARBA"/>
</dbReference>
<dbReference type="Gene3D" id="1.20.120.710">
    <property type="entry name" value="Haloacid dehalogenase hydrolase-like domain"/>
    <property type="match status" value="1"/>
</dbReference>
<dbReference type="SFLD" id="SFLDG01129">
    <property type="entry name" value="C1.5:_HAD__Beta-PGM__Phosphata"/>
    <property type="match status" value="1"/>
</dbReference>